<proteinExistence type="predicted"/>
<evidence type="ECO:0000313" key="2">
    <source>
        <dbReference type="EMBL" id="DAD27651.1"/>
    </source>
</evidence>
<protein>
    <recommendedName>
        <fullName evidence="4">Secreted protein</fullName>
    </recommendedName>
</protein>
<feature type="signal peptide" evidence="1">
    <location>
        <begin position="1"/>
        <end position="24"/>
    </location>
</feature>
<dbReference type="Proteomes" id="UP000607653">
    <property type="component" value="Unassembled WGS sequence"/>
</dbReference>
<evidence type="ECO:0000313" key="3">
    <source>
        <dbReference type="Proteomes" id="UP000607653"/>
    </source>
</evidence>
<reference evidence="2 3" key="1">
    <citation type="journal article" date="2020" name="Mol. Biol. Evol.">
        <title>Distinct Expression and Methylation Patterns for Genes with Different Fates following a Single Whole-Genome Duplication in Flowering Plants.</title>
        <authorList>
            <person name="Shi T."/>
            <person name="Rahmani R.S."/>
            <person name="Gugger P.F."/>
            <person name="Wang M."/>
            <person name="Li H."/>
            <person name="Zhang Y."/>
            <person name="Li Z."/>
            <person name="Wang Q."/>
            <person name="Van de Peer Y."/>
            <person name="Marchal K."/>
            <person name="Chen J."/>
        </authorList>
    </citation>
    <scope>NUCLEOTIDE SEQUENCE [LARGE SCALE GENOMIC DNA]</scope>
    <source>
        <tissue evidence="2">Leaf</tissue>
    </source>
</reference>
<evidence type="ECO:0008006" key="4">
    <source>
        <dbReference type="Google" id="ProtNLM"/>
    </source>
</evidence>
<accession>A0A822Y7U9</accession>
<evidence type="ECO:0000256" key="1">
    <source>
        <dbReference type="SAM" id="SignalP"/>
    </source>
</evidence>
<keyword evidence="3" id="KW-1185">Reference proteome</keyword>
<keyword evidence="1" id="KW-0732">Signal</keyword>
<gene>
    <name evidence="2" type="ORF">HUJ06_029119</name>
</gene>
<dbReference type="AlphaFoldDB" id="A0A822Y7U9"/>
<name>A0A822Y7U9_NELNU</name>
<dbReference type="EMBL" id="DUZY01000002">
    <property type="protein sequence ID" value="DAD27651.1"/>
    <property type="molecule type" value="Genomic_DNA"/>
</dbReference>
<comment type="caution">
    <text evidence="2">The sequence shown here is derived from an EMBL/GenBank/DDBJ whole genome shotgun (WGS) entry which is preliminary data.</text>
</comment>
<sequence length="76" mass="8842">MLINEMEEMLLVLLLVLLLQQMKQQNPIWSLPNNEFALSGSAYIQRKKNIDRERLTNERPYENVCGCICPSLLSFS</sequence>
<feature type="chain" id="PRO_5032405603" description="Secreted protein" evidence="1">
    <location>
        <begin position="25"/>
        <end position="76"/>
    </location>
</feature>
<organism evidence="2 3">
    <name type="scientific">Nelumbo nucifera</name>
    <name type="common">Sacred lotus</name>
    <dbReference type="NCBI Taxonomy" id="4432"/>
    <lineage>
        <taxon>Eukaryota</taxon>
        <taxon>Viridiplantae</taxon>
        <taxon>Streptophyta</taxon>
        <taxon>Embryophyta</taxon>
        <taxon>Tracheophyta</taxon>
        <taxon>Spermatophyta</taxon>
        <taxon>Magnoliopsida</taxon>
        <taxon>Proteales</taxon>
        <taxon>Nelumbonaceae</taxon>
        <taxon>Nelumbo</taxon>
    </lineage>
</organism>